<dbReference type="EMBL" id="JADOXO010000079">
    <property type="protein sequence ID" value="KAF9814827.1"/>
    <property type="molecule type" value="Genomic_DNA"/>
</dbReference>
<gene>
    <name evidence="3" type="ORF">IEO21_04879</name>
</gene>
<organism evidence="3 4">
    <name type="scientific">Rhodonia placenta</name>
    <dbReference type="NCBI Taxonomy" id="104341"/>
    <lineage>
        <taxon>Eukaryota</taxon>
        <taxon>Fungi</taxon>
        <taxon>Dikarya</taxon>
        <taxon>Basidiomycota</taxon>
        <taxon>Agaricomycotina</taxon>
        <taxon>Agaricomycetes</taxon>
        <taxon>Polyporales</taxon>
        <taxon>Adustoporiaceae</taxon>
        <taxon>Rhodonia</taxon>
    </lineage>
</organism>
<evidence type="ECO:0000313" key="3">
    <source>
        <dbReference type="EMBL" id="KAF9814827.1"/>
    </source>
</evidence>
<accession>A0A8H7P3E3</accession>
<feature type="signal peptide" evidence="1">
    <location>
        <begin position="1"/>
        <end position="18"/>
    </location>
</feature>
<dbReference type="InterPro" id="IPR000757">
    <property type="entry name" value="Beta-glucanase-like"/>
</dbReference>
<evidence type="ECO:0000256" key="1">
    <source>
        <dbReference type="SAM" id="SignalP"/>
    </source>
</evidence>
<dbReference type="PROSITE" id="PS51762">
    <property type="entry name" value="GH16_2"/>
    <property type="match status" value="1"/>
</dbReference>
<name>A0A8H7P3E3_9APHY</name>
<feature type="chain" id="PRO_5034426478" description="GH16 domain-containing protein" evidence="1">
    <location>
        <begin position="19"/>
        <end position="333"/>
    </location>
</feature>
<dbReference type="PANTHER" id="PTHR10963">
    <property type="entry name" value="GLYCOSYL HYDROLASE-RELATED"/>
    <property type="match status" value="1"/>
</dbReference>
<evidence type="ECO:0000259" key="2">
    <source>
        <dbReference type="PROSITE" id="PS51762"/>
    </source>
</evidence>
<dbReference type="Pfam" id="PF26113">
    <property type="entry name" value="GH16_XgeA"/>
    <property type="match status" value="1"/>
</dbReference>
<dbReference type="CDD" id="cd02181">
    <property type="entry name" value="GH16_fungal_Lam16A_glucanase"/>
    <property type="match status" value="1"/>
</dbReference>
<feature type="domain" description="GH16" evidence="2">
    <location>
        <begin position="40"/>
        <end position="304"/>
    </location>
</feature>
<dbReference type="Proteomes" id="UP000639403">
    <property type="component" value="Unassembled WGS sequence"/>
</dbReference>
<dbReference type="InterPro" id="IPR050546">
    <property type="entry name" value="Glycosyl_Hydrlase_16"/>
</dbReference>
<keyword evidence="1" id="KW-0732">Signal</keyword>
<comment type="caution">
    <text evidence="3">The sequence shown here is derived from an EMBL/GenBank/DDBJ whole genome shotgun (WGS) entry which is preliminary data.</text>
</comment>
<reference evidence="3" key="2">
    <citation type="journal article" name="Front. Microbiol.">
        <title>Degradative Capacity of Two Strains of Rhodonia placenta: From Phenotype to Genotype.</title>
        <authorList>
            <person name="Kolle M."/>
            <person name="Horta M.A.C."/>
            <person name="Nowrousian M."/>
            <person name="Ohm R.A."/>
            <person name="Benz J.P."/>
            <person name="Pilgard A."/>
        </authorList>
    </citation>
    <scope>NUCLEOTIDE SEQUENCE</scope>
    <source>
        <strain evidence="3">FPRL280</strain>
    </source>
</reference>
<dbReference type="GO" id="GO:0009251">
    <property type="term" value="P:glucan catabolic process"/>
    <property type="evidence" value="ECO:0007669"/>
    <property type="project" value="TreeGrafter"/>
</dbReference>
<dbReference type="Gene3D" id="2.60.120.200">
    <property type="match status" value="1"/>
</dbReference>
<reference evidence="3" key="1">
    <citation type="submission" date="2020-11" db="EMBL/GenBank/DDBJ databases">
        <authorList>
            <person name="Koelle M."/>
            <person name="Horta M.A.C."/>
            <person name="Nowrousian M."/>
            <person name="Ohm R.A."/>
            <person name="Benz P."/>
            <person name="Pilgard A."/>
        </authorList>
    </citation>
    <scope>NUCLEOTIDE SEQUENCE</scope>
    <source>
        <strain evidence="3">FPRL280</strain>
    </source>
</reference>
<protein>
    <recommendedName>
        <fullName evidence="2">GH16 domain-containing protein</fullName>
    </recommendedName>
</protein>
<dbReference type="SUPFAM" id="SSF49899">
    <property type="entry name" value="Concanavalin A-like lectins/glucanases"/>
    <property type="match status" value="1"/>
</dbReference>
<dbReference type="GO" id="GO:0004553">
    <property type="term" value="F:hydrolase activity, hydrolyzing O-glycosyl compounds"/>
    <property type="evidence" value="ECO:0007669"/>
    <property type="project" value="InterPro"/>
</dbReference>
<dbReference type="AlphaFoldDB" id="A0A8H7P3E3"/>
<dbReference type="PANTHER" id="PTHR10963:SF24">
    <property type="entry name" value="GLYCOSIDASE C21B10.07-RELATED"/>
    <property type="match status" value="1"/>
</dbReference>
<evidence type="ECO:0000313" key="4">
    <source>
        <dbReference type="Proteomes" id="UP000639403"/>
    </source>
</evidence>
<dbReference type="InterPro" id="IPR013320">
    <property type="entry name" value="ConA-like_dom_sf"/>
</dbReference>
<proteinExistence type="predicted"/>
<sequence length="333" mass="35438">MRSAIAISLLALPLTALGAHQERAHRRRHAGLAHSPAYMRRSANYTLQNKFVGEDFLQWDFFDQSDPTDGLVQYLDADAATSAGLASVDCNNVTTLAVDANQTVASGGQRNSVRISSPQTYNSGLFIADFQAMPFGCGIWPAYWTVSINATWPDGGEIDVIEGVNLNTENQITLHSGPDCTLNNTTPTSGHVLGTQCASGPGDDAGCAYAQNDTRSFGAGFNQAGGGVFAHLWNSDGVTFWFFARDEIPQDIKSGNPDPSTWGEAAAIFPSTGCDISSHFYDHAIVLDTTICGDWAGPAYASSGCPGTCDSMVANGTNFLDAKWVINSISVFQ</sequence>